<keyword evidence="2" id="KW-1133">Transmembrane helix</keyword>
<accession>A0AAD2GBV7</accession>
<evidence type="ECO:0000313" key="4">
    <source>
        <dbReference type="Proteomes" id="UP001295423"/>
    </source>
</evidence>
<gene>
    <name evidence="3" type="ORF">CYCCA115_LOCUS23046</name>
</gene>
<reference evidence="3" key="1">
    <citation type="submission" date="2023-08" db="EMBL/GenBank/DDBJ databases">
        <authorList>
            <person name="Audoor S."/>
            <person name="Bilcke G."/>
        </authorList>
    </citation>
    <scope>NUCLEOTIDE SEQUENCE</scope>
</reference>
<dbReference type="EMBL" id="CAKOGP040002358">
    <property type="protein sequence ID" value="CAJ1968018.1"/>
    <property type="molecule type" value="Genomic_DNA"/>
</dbReference>
<dbReference type="AlphaFoldDB" id="A0AAD2GBV7"/>
<dbReference type="Proteomes" id="UP001295423">
    <property type="component" value="Unassembled WGS sequence"/>
</dbReference>
<feature type="region of interest" description="Disordered" evidence="1">
    <location>
        <begin position="77"/>
        <end position="110"/>
    </location>
</feature>
<comment type="caution">
    <text evidence="3">The sequence shown here is derived from an EMBL/GenBank/DDBJ whole genome shotgun (WGS) entry which is preliminary data.</text>
</comment>
<feature type="compositionally biased region" description="Low complexity" evidence="1">
    <location>
        <begin position="95"/>
        <end position="110"/>
    </location>
</feature>
<protein>
    <submittedName>
        <fullName evidence="3">Uncharacterized protein</fullName>
    </submittedName>
</protein>
<sequence length="442" mass="49459">MKPKGQSKGVSEWFVRLMILTLGWVLGVLTCFRNSSMNNSAGAIAGGPRTTTSTACSSTALCQPSSTMVTAVPIVGSEAASRPSSRISTEDTATRDAATTTTTTATTTTTTTTTTTIQPLEHSSPHFKANYRRKTTTVSILTDTANPFHRYLSVLGSMDTSKHSEIPLWNSWIHYLEPYHNHMARFRNRQGVVFMEIGVQSGGKIPLLRKYFGPGFQYVGIDINPSTLQFRTQPEDDFSASIEIGDSANATFLEYIKEKYPHVDIFLDDGGHTMEQQITAIQHFLPHVQPEGVYMCEDLGTSWQKIYGGIPNGKTNSPNRKFINETMVGFVHQTMDWFTASTMRGRHSYYAQDIDTISNCKFDCKDSADNPWWKTIPKQVKHIHYYNQLVVFEKGVTQRPTPLQTVGTEIPVGYSGEYDPINWKRILTKIDEAFEAANVEFI</sequence>
<evidence type="ECO:0000256" key="2">
    <source>
        <dbReference type="SAM" id="Phobius"/>
    </source>
</evidence>
<evidence type="ECO:0000256" key="1">
    <source>
        <dbReference type="SAM" id="MobiDB-lite"/>
    </source>
</evidence>
<feature type="transmembrane region" description="Helical" evidence="2">
    <location>
        <begin position="13"/>
        <end position="32"/>
    </location>
</feature>
<keyword evidence="2" id="KW-0472">Membrane</keyword>
<dbReference type="Gene3D" id="3.40.50.150">
    <property type="entry name" value="Vaccinia Virus protein VP39"/>
    <property type="match status" value="1"/>
</dbReference>
<proteinExistence type="predicted"/>
<evidence type="ECO:0000313" key="3">
    <source>
        <dbReference type="EMBL" id="CAJ1968018.1"/>
    </source>
</evidence>
<keyword evidence="4" id="KW-1185">Reference proteome</keyword>
<organism evidence="3 4">
    <name type="scientific">Cylindrotheca closterium</name>
    <dbReference type="NCBI Taxonomy" id="2856"/>
    <lineage>
        <taxon>Eukaryota</taxon>
        <taxon>Sar</taxon>
        <taxon>Stramenopiles</taxon>
        <taxon>Ochrophyta</taxon>
        <taxon>Bacillariophyta</taxon>
        <taxon>Bacillariophyceae</taxon>
        <taxon>Bacillariophycidae</taxon>
        <taxon>Bacillariales</taxon>
        <taxon>Bacillariaceae</taxon>
        <taxon>Cylindrotheca</taxon>
    </lineage>
</organism>
<keyword evidence="2" id="KW-0812">Transmembrane</keyword>
<name>A0AAD2GBV7_9STRA</name>
<dbReference type="InterPro" id="IPR029063">
    <property type="entry name" value="SAM-dependent_MTases_sf"/>
</dbReference>
<dbReference type="SUPFAM" id="SSF53335">
    <property type="entry name" value="S-adenosyl-L-methionine-dependent methyltransferases"/>
    <property type="match status" value="1"/>
</dbReference>